<dbReference type="SUPFAM" id="SSF53335">
    <property type="entry name" value="S-adenosyl-L-methionine-dependent methyltransferases"/>
    <property type="match status" value="1"/>
</dbReference>
<evidence type="ECO:0000256" key="2">
    <source>
        <dbReference type="ARBA" id="ARBA00022679"/>
    </source>
</evidence>
<protein>
    <submittedName>
        <fullName evidence="3">SAM-dependent methyltransferase</fullName>
    </submittedName>
</protein>
<comment type="caution">
    <text evidence="3">The sequence shown here is derived from an EMBL/GenBank/DDBJ whole genome shotgun (WGS) entry which is preliminary data.</text>
</comment>
<dbReference type="GO" id="GO:0035243">
    <property type="term" value="F:protein-arginine omega-N symmetric methyltransferase activity"/>
    <property type="evidence" value="ECO:0007669"/>
    <property type="project" value="TreeGrafter"/>
</dbReference>
<dbReference type="AlphaFoldDB" id="A0A7X1B3H9"/>
<dbReference type="PANTHER" id="PTHR12049:SF7">
    <property type="entry name" value="PROTEIN ARGININE METHYLTRANSFERASE NDUFAF7, MITOCHONDRIAL"/>
    <property type="match status" value="1"/>
</dbReference>
<dbReference type="Gene3D" id="3.40.50.12710">
    <property type="match status" value="1"/>
</dbReference>
<evidence type="ECO:0000313" key="3">
    <source>
        <dbReference type="EMBL" id="MBC2604966.1"/>
    </source>
</evidence>
<dbReference type="InterPro" id="IPR003788">
    <property type="entry name" value="NDUFAF7"/>
</dbReference>
<dbReference type="EMBL" id="JACHVC010000005">
    <property type="protein sequence ID" value="MBC2604966.1"/>
    <property type="molecule type" value="Genomic_DNA"/>
</dbReference>
<organism evidence="3 4">
    <name type="scientific">Pelagicoccus albus</name>
    <dbReference type="NCBI Taxonomy" id="415222"/>
    <lineage>
        <taxon>Bacteria</taxon>
        <taxon>Pseudomonadati</taxon>
        <taxon>Verrucomicrobiota</taxon>
        <taxon>Opitutia</taxon>
        <taxon>Puniceicoccales</taxon>
        <taxon>Pelagicoccaceae</taxon>
        <taxon>Pelagicoccus</taxon>
    </lineage>
</organism>
<dbReference type="PANTHER" id="PTHR12049">
    <property type="entry name" value="PROTEIN ARGININE METHYLTRANSFERASE NDUFAF7, MITOCHONDRIAL"/>
    <property type="match status" value="1"/>
</dbReference>
<gene>
    <name evidence="3" type="ORF">H5P27_02810</name>
</gene>
<proteinExistence type="predicted"/>
<accession>A0A7X1B3H9</accession>
<keyword evidence="1 3" id="KW-0489">Methyltransferase</keyword>
<dbReference type="Proteomes" id="UP000526501">
    <property type="component" value="Unassembled WGS sequence"/>
</dbReference>
<keyword evidence="4" id="KW-1185">Reference proteome</keyword>
<dbReference type="RefSeq" id="WP_185658855.1">
    <property type="nucleotide sequence ID" value="NZ_CAWPOO010000005.1"/>
</dbReference>
<reference evidence="3 4" key="1">
    <citation type="submission" date="2020-07" db="EMBL/GenBank/DDBJ databases">
        <authorList>
            <person name="Feng X."/>
        </authorList>
    </citation>
    <scope>NUCLEOTIDE SEQUENCE [LARGE SCALE GENOMIC DNA]</scope>
    <source>
        <strain evidence="3 4">JCM23202</strain>
    </source>
</reference>
<dbReference type="Pfam" id="PF02636">
    <property type="entry name" value="Methyltransf_28"/>
    <property type="match status" value="1"/>
</dbReference>
<name>A0A7X1B3H9_9BACT</name>
<dbReference type="GO" id="GO:0032259">
    <property type="term" value="P:methylation"/>
    <property type="evidence" value="ECO:0007669"/>
    <property type="project" value="UniProtKB-KW"/>
</dbReference>
<keyword evidence="2 3" id="KW-0808">Transferase</keyword>
<dbReference type="InterPro" id="IPR038375">
    <property type="entry name" value="NDUFAF7_sf"/>
</dbReference>
<evidence type="ECO:0000256" key="1">
    <source>
        <dbReference type="ARBA" id="ARBA00022603"/>
    </source>
</evidence>
<sequence>MTKATEQSSELLTAIGEKANADGFIELPDFIQTALYHPTLGYYCRDKKRVGRESQSDFFTSISLKEAFGEIVLEATLELLKAEGLEAADTHWVELGAEPGGTLFDQDLPHFKSISTIGVGQALEIPEQAVVFSNELFDAQTFRQIRFDGSQWVEFGVRAEDSKFVWAPRKELSEEVLPYVDQLETDLPSGYTIDLPLGANILASRIAKLDWSGVFLAFDYGKVWKAMAADTPQGTARAYKSHQQLPNILEAPGEIDITHHICWDHIEDILQNNRFEKLSLQSQEAFIVRRAPNFLQKAFDPNLPAFSPVRQKLKELMHPAMMGQKFQALTAIRKLAR</sequence>
<dbReference type="InterPro" id="IPR029063">
    <property type="entry name" value="SAM-dependent_MTases_sf"/>
</dbReference>
<evidence type="ECO:0000313" key="4">
    <source>
        <dbReference type="Proteomes" id="UP000526501"/>
    </source>
</evidence>